<keyword evidence="5" id="KW-1185">Reference proteome</keyword>
<feature type="region of interest" description="Disordered" evidence="2">
    <location>
        <begin position="296"/>
        <end position="328"/>
    </location>
</feature>
<feature type="region of interest" description="Disordered" evidence="2">
    <location>
        <begin position="1"/>
        <end position="66"/>
    </location>
</feature>
<dbReference type="Proteomes" id="UP000054383">
    <property type="component" value="Unassembled WGS sequence"/>
</dbReference>
<protein>
    <recommendedName>
        <fullName evidence="3">Interferon-related developmental regulator N-terminal domain-containing protein</fullName>
    </recommendedName>
</protein>
<dbReference type="OMA" id="HISGRHI"/>
<dbReference type="InterPro" id="IPR011989">
    <property type="entry name" value="ARM-like"/>
</dbReference>
<dbReference type="Gene3D" id="1.25.10.10">
    <property type="entry name" value="Leucine-rich Repeat Variant"/>
    <property type="match status" value="1"/>
</dbReference>
<proteinExistence type="inferred from homology"/>
<evidence type="ECO:0000256" key="1">
    <source>
        <dbReference type="ARBA" id="ARBA00008828"/>
    </source>
</evidence>
<dbReference type="InterPro" id="IPR007701">
    <property type="entry name" value="Interferon-rel_develop_reg_N"/>
</dbReference>
<dbReference type="PANTHER" id="PTHR12354">
    <property type="entry name" value="INTERFERON-RELATED DEVELOPMENTAL REGULATOR"/>
    <property type="match status" value="1"/>
</dbReference>
<feature type="compositionally biased region" description="Acidic residues" evidence="2">
    <location>
        <begin position="300"/>
        <end position="318"/>
    </location>
</feature>
<sequence>MHDLRRQALLESGKTVSRKAQSREASRQTSRAGSAQNSRHTSRQSSRAASRYPSDDEDNGNLSDDVTVCSTTSLDDLAENPEADNSDWPEELADRIHDILDRKRSSVQGREESLSAFCRLSKFHYVEEEIRAHIQDLLEAFSRSIKYETSVRESTLALKALEFLALTAYDDTIYDNVEALLTRTIRDSTSITIKTAAIYCLGTCTYFGGTSDDAKMDQMTFFLDIVASDGRSIDAADDAATVTAALQQWGFLATEIDDLEGESEEAVESFMDQLDSSDSGVQIAAGENIALLYEKSYTPQEDDDDQGSSEEEDDENDDGSVSSHGDGPRLIRRYTAYHNTPQLERLLSSLATVSGKRISKRDKKSLHSNFASILTTVENPRRGPMFSTAIDHNTNRQYGSKRQVKIGNEGVMNIDRWWKWLRLAALRRILQGGFMEHYYQGNRAVLNSLPVMLRESTRPATDRLGYKKAAKFRNATRRMMMDDDD</sequence>
<gene>
    <name evidence="4" type="ORF">PISL3812_00909</name>
</gene>
<accession>A0A0U1LMA7</accession>
<name>A0A0U1LMA7_TALIS</name>
<dbReference type="Pfam" id="PF05004">
    <property type="entry name" value="IFRD"/>
    <property type="match status" value="1"/>
</dbReference>
<organism evidence="4 5">
    <name type="scientific">Talaromyces islandicus</name>
    <name type="common">Penicillium islandicum</name>
    <dbReference type="NCBI Taxonomy" id="28573"/>
    <lineage>
        <taxon>Eukaryota</taxon>
        <taxon>Fungi</taxon>
        <taxon>Dikarya</taxon>
        <taxon>Ascomycota</taxon>
        <taxon>Pezizomycotina</taxon>
        <taxon>Eurotiomycetes</taxon>
        <taxon>Eurotiomycetidae</taxon>
        <taxon>Eurotiales</taxon>
        <taxon>Trichocomaceae</taxon>
        <taxon>Talaromyces</taxon>
        <taxon>Talaromyces sect. Islandici</taxon>
    </lineage>
</organism>
<dbReference type="OrthoDB" id="18978at2759"/>
<evidence type="ECO:0000259" key="3">
    <source>
        <dbReference type="Pfam" id="PF05004"/>
    </source>
</evidence>
<evidence type="ECO:0000313" key="5">
    <source>
        <dbReference type="Proteomes" id="UP000054383"/>
    </source>
</evidence>
<dbReference type="SUPFAM" id="SSF48371">
    <property type="entry name" value="ARM repeat"/>
    <property type="match status" value="1"/>
</dbReference>
<dbReference type="AlphaFoldDB" id="A0A0U1LMA7"/>
<reference evidence="4 5" key="1">
    <citation type="submission" date="2015-04" db="EMBL/GenBank/DDBJ databases">
        <authorList>
            <person name="Syromyatnikov M.Y."/>
            <person name="Popov V.N."/>
        </authorList>
    </citation>
    <scope>NUCLEOTIDE SEQUENCE [LARGE SCALE GENOMIC DNA]</scope>
    <source>
        <strain evidence="4">WF-38-12</strain>
    </source>
</reference>
<feature type="compositionally biased region" description="Polar residues" evidence="2">
    <location>
        <begin position="27"/>
        <end position="48"/>
    </location>
</feature>
<evidence type="ECO:0000313" key="4">
    <source>
        <dbReference type="EMBL" id="CRG83556.1"/>
    </source>
</evidence>
<comment type="similarity">
    <text evidence="1">Belongs to the IFRD family.</text>
</comment>
<dbReference type="InterPro" id="IPR039777">
    <property type="entry name" value="IFRD"/>
</dbReference>
<dbReference type="EMBL" id="CVMT01000001">
    <property type="protein sequence ID" value="CRG83556.1"/>
    <property type="molecule type" value="Genomic_DNA"/>
</dbReference>
<evidence type="ECO:0000256" key="2">
    <source>
        <dbReference type="SAM" id="MobiDB-lite"/>
    </source>
</evidence>
<feature type="domain" description="Interferon-related developmental regulator N-terminal" evidence="3">
    <location>
        <begin position="71"/>
        <end position="378"/>
    </location>
</feature>
<dbReference type="STRING" id="28573.A0A0U1LMA7"/>
<dbReference type="InterPro" id="IPR016024">
    <property type="entry name" value="ARM-type_fold"/>
</dbReference>
<dbReference type="PANTHER" id="PTHR12354:SF1">
    <property type="entry name" value="INTERFERON-RELATED DEVELOPMENTAL REGULATOR 1"/>
    <property type="match status" value="1"/>
</dbReference>